<organism evidence="7">
    <name type="scientific">bioreactor metagenome</name>
    <dbReference type="NCBI Taxonomy" id="1076179"/>
    <lineage>
        <taxon>unclassified sequences</taxon>
        <taxon>metagenomes</taxon>
        <taxon>ecological metagenomes</taxon>
    </lineage>
</organism>
<dbReference type="InterPro" id="IPR043428">
    <property type="entry name" value="LivM-like"/>
</dbReference>
<keyword evidence="4 6" id="KW-1133">Transmembrane helix</keyword>
<feature type="transmembrane region" description="Helical" evidence="6">
    <location>
        <begin position="79"/>
        <end position="97"/>
    </location>
</feature>
<evidence type="ECO:0000256" key="6">
    <source>
        <dbReference type="SAM" id="Phobius"/>
    </source>
</evidence>
<dbReference type="Pfam" id="PF02653">
    <property type="entry name" value="BPD_transp_2"/>
    <property type="match status" value="1"/>
</dbReference>
<feature type="transmembrane region" description="Helical" evidence="6">
    <location>
        <begin position="300"/>
        <end position="324"/>
    </location>
</feature>
<feature type="transmembrane region" description="Helical" evidence="6">
    <location>
        <begin position="25"/>
        <end position="41"/>
    </location>
</feature>
<evidence type="ECO:0000256" key="1">
    <source>
        <dbReference type="ARBA" id="ARBA00004651"/>
    </source>
</evidence>
<feature type="transmembrane region" description="Helical" evidence="6">
    <location>
        <begin position="253"/>
        <end position="270"/>
    </location>
</feature>
<proteinExistence type="predicted"/>
<sequence>MSGSAQPIVATHPVAQRPKARLRPVHFIAMAIAVALAVWPWTAGQFVLHLAVMACINIVIVNGLSLIDRSGQLSFGHSAPVALGAYASVLIVAWTGLGIVASAALGLVFVAVLAALLGWVILRLKGVYFVLVTFAFAELVRLALLDAAPITGGANGIAAIPAMQIAGLLFDTRERFYLLALAMAVLSFALMLWLFNRPLGHAMEAVAANPALAESTGINVLRVQIVAYVIGSVLAGLGGILTARYVGFISPESFNTAASVAFITMLVIGGRKSPYGPVLGALVLTPLPELFRGAVQTQHMFYGAALILILRFLPGGIASLLAMLRASRSSR</sequence>
<dbReference type="CDD" id="cd06581">
    <property type="entry name" value="TM_PBP1_LivM_like"/>
    <property type="match status" value="1"/>
</dbReference>
<comment type="caution">
    <text evidence="7">The sequence shown here is derived from an EMBL/GenBank/DDBJ whole genome shotgun (WGS) entry which is preliminary data.</text>
</comment>
<gene>
    <name evidence="7" type="ORF">SDC9_119609</name>
</gene>
<name>A0A645C8T7_9ZZZZ</name>
<feature type="transmembrane region" description="Helical" evidence="6">
    <location>
        <begin position="47"/>
        <end position="67"/>
    </location>
</feature>
<dbReference type="PANTHER" id="PTHR30482:SF20">
    <property type="entry name" value="HIGH-AFFINITY BRANCHED-CHAIN AMINO ACID TRANSPORT SYSTEM PERMEASE PROTEIN LIVM"/>
    <property type="match status" value="1"/>
</dbReference>
<evidence type="ECO:0000313" key="7">
    <source>
        <dbReference type="EMBL" id="MPM72633.1"/>
    </source>
</evidence>
<comment type="subcellular location">
    <subcellularLocation>
        <location evidence="1">Cell membrane</location>
        <topology evidence="1">Multi-pass membrane protein</topology>
    </subcellularLocation>
</comment>
<feature type="transmembrane region" description="Helical" evidence="6">
    <location>
        <begin position="103"/>
        <end position="122"/>
    </location>
</feature>
<dbReference type="AlphaFoldDB" id="A0A645C8T7"/>
<evidence type="ECO:0000256" key="4">
    <source>
        <dbReference type="ARBA" id="ARBA00022989"/>
    </source>
</evidence>
<dbReference type="GO" id="GO:0015658">
    <property type="term" value="F:branched-chain amino acid transmembrane transporter activity"/>
    <property type="evidence" value="ECO:0007669"/>
    <property type="project" value="InterPro"/>
</dbReference>
<evidence type="ECO:0008006" key="8">
    <source>
        <dbReference type="Google" id="ProtNLM"/>
    </source>
</evidence>
<reference evidence="7" key="1">
    <citation type="submission" date="2019-08" db="EMBL/GenBank/DDBJ databases">
        <authorList>
            <person name="Kucharzyk K."/>
            <person name="Murdoch R.W."/>
            <person name="Higgins S."/>
            <person name="Loffler F."/>
        </authorList>
    </citation>
    <scope>NUCLEOTIDE SEQUENCE</scope>
</reference>
<protein>
    <recommendedName>
        <fullName evidence="8">High-affinity branched-chain amino acid transport system permease protein LivH</fullName>
    </recommendedName>
</protein>
<keyword evidence="5 6" id="KW-0472">Membrane</keyword>
<feature type="transmembrane region" description="Helical" evidence="6">
    <location>
        <begin position="150"/>
        <end position="169"/>
    </location>
</feature>
<keyword evidence="3 6" id="KW-0812">Transmembrane</keyword>
<evidence type="ECO:0000256" key="2">
    <source>
        <dbReference type="ARBA" id="ARBA00022475"/>
    </source>
</evidence>
<dbReference type="InterPro" id="IPR001851">
    <property type="entry name" value="ABC_transp_permease"/>
</dbReference>
<evidence type="ECO:0000256" key="3">
    <source>
        <dbReference type="ARBA" id="ARBA00022692"/>
    </source>
</evidence>
<accession>A0A645C8T7</accession>
<feature type="transmembrane region" description="Helical" evidence="6">
    <location>
        <begin position="225"/>
        <end position="246"/>
    </location>
</feature>
<feature type="transmembrane region" description="Helical" evidence="6">
    <location>
        <begin position="176"/>
        <end position="195"/>
    </location>
</feature>
<dbReference type="EMBL" id="VSSQ01024863">
    <property type="protein sequence ID" value="MPM72633.1"/>
    <property type="molecule type" value="Genomic_DNA"/>
</dbReference>
<dbReference type="GO" id="GO:0005886">
    <property type="term" value="C:plasma membrane"/>
    <property type="evidence" value="ECO:0007669"/>
    <property type="project" value="UniProtKB-SubCell"/>
</dbReference>
<feature type="transmembrane region" description="Helical" evidence="6">
    <location>
        <begin position="127"/>
        <end position="144"/>
    </location>
</feature>
<dbReference type="PANTHER" id="PTHR30482">
    <property type="entry name" value="HIGH-AFFINITY BRANCHED-CHAIN AMINO ACID TRANSPORT SYSTEM PERMEASE"/>
    <property type="match status" value="1"/>
</dbReference>
<keyword evidence="2" id="KW-1003">Cell membrane</keyword>
<evidence type="ECO:0000256" key="5">
    <source>
        <dbReference type="ARBA" id="ARBA00023136"/>
    </source>
</evidence>